<evidence type="ECO:0000259" key="2">
    <source>
        <dbReference type="Pfam" id="PF13229"/>
    </source>
</evidence>
<evidence type="ECO:0000313" key="4">
    <source>
        <dbReference type="Proteomes" id="UP000601435"/>
    </source>
</evidence>
<keyword evidence="4" id="KW-1185">Reference proteome</keyword>
<name>A0A813BA82_9DINO</name>
<dbReference type="InterPro" id="IPR039448">
    <property type="entry name" value="Beta_helix"/>
</dbReference>
<proteinExistence type="predicted"/>
<dbReference type="InterPro" id="IPR012334">
    <property type="entry name" value="Pectin_lyas_fold"/>
</dbReference>
<feature type="signal peptide" evidence="1">
    <location>
        <begin position="1"/>
        <end position="25"/>
    </location>
</feature>
<keyword evidence="1" id="KW-0732">Signal</keyword>
<dbReference type="Pfam" id="PF13229">
    <property type="entry name" value="Beta_helix"/>
    <property type="match status" value="1"/>
</dbReference>
<evidence type="ECO:0000313" key="3">
    <source>
        <dbReference type="EMBL" id="CAE7892804.1"/>
    </source>
</evidence>
<dbReference type="OrthoDB" id="162559at2759"/>
<dbReference type="EMBL" id="CAJNJA010067763">
    <property type="protein sequence ID" value="CAE7892804.1"/>
    <property type="molecule type" value="Genomic_DNA"/>
</dbReference>
<feature type="chain" id="PRO_5032982415" evidence="1">
    <location>
        <begin position="26"/>
        <end position="398"/>
    </location>
</feature>
<protein>
    <submittedName>
        <fullName evidence="3">CACNA1H protein</fullName>
    </submittedName>
</protein>
<evidence type="ECO:0000256" key="1">
    <source>
        <dbReference type="SAM" id="SignalP"/>
    </source>
</evidence>
<reference evidence="3" key="1">
    <citation type="submission" date="2021-02" db="EMBL/GenBank/DDBJ databases">
        <authorList>
            <person name="Dougan E. K."/>
            <person name="Rhodes N."/>
            <person name="Thang M."/>
            <person name="Chan C."/>
        </authorList>
    </citation>
    <scope>NUCLEOTIDE SEQUENCE</scope>
</reference>
<feature type="domain" description="Right handed beta helix" evidence="2">
    <location>
        <begin position="156"/>
        <end position="322"/>
    </location>
</feature>
<accession>A0A813BA82</accession>
<dbReference type="Gene3D" id="2.160.20.10">
    <property type="entry name" value="Single-stranded right-handed beta-helix, Pectin lyase-like"/>
    <property type="match status" value="1"/>
</dbReference>
<gene>
    <name evidence="3" type="primary">CACNA1H</name>
    <name evidence="3" type="ORF">SNEC2469_LOCUS29752</name>
</gene>
<dbReference type="PROSITE" id="PS51257">
    <property type="entry name" value="PROKAR_LIPOPROTEIN"/>
    <property type="match status" value="1"/>
</dbReference>
<organism evidence="3 4">
    <name type="scientific">Symbiodinium necroappetens</name>
    <dbReference type="NCBI Taxonomy" id="1628268"/>
    <lineage>
        <taxon>Eukaryota</taxon>
        <taxon>Sar</taxon>
        <taxon>Alveolata</taxon>
        <taxon>Dinophyceae</taxon>
        <taxon>Suessiales</taxon>
        <taxon>Symbiodiniaceae</taxon>
        <taxon>Symbiodinium</taxon>
    </lineage>
</organism>
<dbReference type="Proteomes" id="UP000601435">
    <property type="component" value="Unassembled WGS sequence"/>
</dbReference>
<dbReference type="InterPro" id="IPR011050">
    <property type="entry name" value="Pectin_lyase_fold/virulence"/>
</dbReference>
<dbReference type="AlphaFoldDB" id="A0A813BA82"/>
<comment type="caution">
    <text evidence="3">The sequence shown here is derived from an EMBL/GenBank/DDBJ whole genome shotgun (WGS) entry which is preliminary data.</text>
</comment>
<sequence>MRPKVATLVFHPALLGCFWFILAAARDLSVEITGTDTGDCTTPCRTLDYAIRQLSSGDRIKVGVGTFAGSSNRNLSPGDLGKANFSIEGYQTDLTIFDVERAGRFMYLDAAAGDILIQKLTVRNGACSALPDDRNGAGFKLVQSPAKLRDIHIRDMDCSFEETLPREFNGGGLYLVDSMASVQRMRITDSVGNHGAGVATWGADVSIIEDSIFERLQGLKWGGALLTEENSHTEFHRCRFSHCYSTYGGGLDDGGLASPLIADCVFDHGTALHGSAYYGYGLSSTRFRNVIFQNGHASSSAALYLTATVSPSFANITVVNNTANVDVAGVRSFVSSILFKNSRFIDNRVPSSGADGAIQANAGGLVLEDCLFEGNGPAEPGGTVGITETGLKFECLKS</sequence>
<dbReference type="SUPFAM" id="SSF51126">
    <property type="entry name" value="Pectin lyase-like"/>
    <property type="match status" value="1"/>
</dbReference>